<accession>A0A8H7MMG4</accession>
<dbReference type="AlphaFoldDB" id="A0A8H7MMG4"/>
<comment type="caution">
    <text evidence="1">The sequence shown here is derived from an EMBL/GenBank/DDBJ whole genome shotgun (WGS) entry which is preliminary data.</text>
</comment>
<keyword evidence="2" id="KW-1185">Reference proteome</keyword>
<reference evidence="1" key="2">
    <citation type="submission" date="2020-09" db="EMBL/GenBank/DDBJ databases">
        <title>Reference genome assembly for Australian Ascochyta lentis isolate Al4.</title>
        <authorList>
            <person name="Lee R.C."/>
            <person name="Farfan-Caceres L.M."/>
            <person name="Debler J.W."/>
            <person name="Williams A.H."/>
            <person name="Henares B.M."/>
        </authorList>
    </citation>
    <scope>NUCLEOTIDE SEQUENCE</scope>
    <source>
        <strain evidence="1">Al4</strain>
    </source>
</reference>
<name>A0A8H7MMG4_9PLEO</name>
<gene>
    <name evidence="1" type="ORF">EKO04_001734</name>
</gene>
<protein>
    <submittedName>
        <fullName evidence="1">Uncharacterized protein</fullName>
    </submittedName>
</protein>
<proteinExistence type="predicted"/>
<organism evidence="1 2">
    <name type="scientific">Ascochyta lentis</name>
    <dbReference type="NCBI Taxonomy" id="205686"/>
    <lineage>
        <taxon>Eukaryota</taxon>
        <taxon>Fungi</taxon>
        <taxon>Dikarya</taxon>
        <taxon>Ascomycota</taxon>
        <taxon>Pezizomycotina</taxon>
        <taxon>Dothideomycetes</taxon>
        <taxon>Pleosporomycetidae</taxon>
        <taxon>Pleosporales</taxon>
        <taxon>Pleosporineae</taxon>
        <taxon>Didymellaceae</taxon>
        <taxon>Ascochyta</taxon>
    </lineage>
</organism>
<dbReference type="EMBL" id="RZGK01000003">
    <property type="protein sequence ID" value="KAF9700750.1"/>
    <property type="molecule type" value="Genomic_DNA"/>
</dbReference>
<reference evidence="1" key="1">
    <citation type="submission" date="2018-12" db="EMBL/GenBank/DDBJ databases">
        <authorList>
            <person name="Syme R.A."/>
            <person name="Farfan-Caceres L."/>
            <person name="Lichtenzveig J."/>
        </authorList>
    </citation>
    <scope>NUCLEOTIDE SEQUENCE</scope>
    <source>
        <strain evidence="1">Al4</strain>
    </source>
</reference>
<sequence length="332" mass="38479">MNGLKVYASSTALADLPKLYRRYLYLKLLDTKSYKHQAAVMDAQNREREELTSKPPLSLSEQLELLWKPAHPRFRDQKNLIGHYQKGKQSREEVQTALRGRSRLPSQEHWITILQERMNFYIQHKKADDDYPHRSGRWIEGYDNIAERSGIDFVDGREFDIAEGDIETAKRHFRSTYTMLPTLGRMWTQDFLVVDKQSFASYAEPEQEEIRPPLPYGHCFGSNGGHVRLVDTLHGQYPQDLIDATSPGYGGEMKVRSSLVFEELYPLLATLSVRPLALWPLARLHPREVYVGTTDGAQESWREFNRIYAVAMNKDFFKGLRKKKKELLAKTG</sequence>
<dbReference type="OrthoDB" id="3437405at2759"/>
<dbReference type="Proteomes" id="UP000651452">
    <property type="component" value="Unassembled WGS sequence"/>
</dbReference>
<evidence type="ECO:0000313" key="1">
    <source>
        <dbReference type="EMBL" id="KAF9700750.1"/>
    </source>
</evidence>
<evidence type="ECO:0000313" key="2">
    <source>
        <dbReference type="Proteomes" id="UP000651452"/>
    </source>
</evidence>